<evidence type="ECO:0000259" key="3">
    <source>
        <dbReference type="Pfam" id="PF25298"/>
    </source>
</evidence>
<protein>
    <submittedName>
        <fullName evidence="5">Uncharacterized protein LOC108253115</fullName>
    </submittedName>
</protein>
<dbReference type="RefSeq" id="XP_017301970.1">
    <property type="nucleotide sequence ID" value="XM_017446481.1"/>
</dbReference>
<feature type="region of interest" description="Disordered" evidence="2">
    <location>
        <begin position="69"/>
        <end position="104"/>
    </location>
</feature>
<dbReference type="KEGG" id="dci:108253115"/>
<sequence>MYFDEEQNNLTGTANITGANHEDILEDEEQNNLTGTANITGANHEDILEELDDRIDEIKTKIEMKCEEVSKDAAGLSEDTAGRNQGPEENHPFGTDPHEEQNNLTGTANIAGANHEYILEQLDDRIDEIKTKIGSLYSRNSALLHRMNKVDDYIKRGADMETRYVIEIMGYPFDQEKIPPEEFLGLLANALNINFTQRQVRGLRMAHGVKRSDARLIVEFGSAKDKKTWLRAYKRKLYEISWGDPEKAFGTKETYKFIQHKMVYLQDFLPTLCEIHAVGPVPFAINEYMSPYRKRLLSYAKLLCAEYKWRFVWVSEGDIFIREKHGSPGNYVRSERDFRAIDWRLEKEEFFWKKLNECNAKRRELYRGTTKRILPWMTTNDDSYVKRRTYKESLLNYRRKFDVQLKQMLGEQEYSKYASVPVGETYNFRTLSLNLFRHRTTSLRNFI</sequence>
<organism evidence="4 5">
    <name type="scientific">Diaphorina citri</name>
    <name type="common">Asian citrus psyllid</name>
    <dbReference type="NCBI Taxonomy" id="121845"/>
    <lineage>
        <taxon>Eukaryota</taxon>
        <taxon>Metazoa</taxon>
        <taxon>Ecdysozoa</taxon>
        <taxon>Arthropoda</taxon>
        <taxon>Hexapoda</taxon>
        <taxon>Insecta</taxon>
        <taxon>Pterygota</taxon>
        <taxon>Neoptera</taxon>
        <taxon>Paraneoptera</taxon>
        <taxon>Hemiptera</taxon>
        <taxon>Sternorrhyncha</taxon>
        <taxon>Psylloidea</taxon>
        <taxon>Psyllidae</taxon>
        <taxon>Diaphorininae</taxon>
        <taxon>Diaphorina</taxon>
    </lineage>
</organism>
<dbReference type="InterPro" id="IPR057251">
    <property type="entry name" value="FP_C"/>
</dbReference>
<evidence type="ECO:0000256" key="2">
    <source>
        <dbReference type="SAM" id="MobiDB-lite"/>
    </source>
</evidence>
<dbReference type="Proteomes" id="UP000079169">
    <property type="component" value="Unplaced"/>
</dbReference>
<dbReference type="Pfam" id="PF25298">
    <property type="entry name" value="Baculo_FP_2nd"/>
    <property type="match status" value="1"/>
</dbReference>
<feature type="domain" description="FP protein C-terminal" evidence="3">
    <location>
        <begin position="290"/>
        <end position="341"/>
    </location>
</feature>
<keyword evidence="4" id="KW-1185">Reference proteome</keyword>
<evidence type="ECO:0000256" key="1">
    <source>
        <dbReference type="SAM" id="Coils"/>
    </source>
</evidence>
<dbReference type="GeneID" id="108253115"/>
<keyword evidence="1" id="KW-0175">Coiled coil</keyword>
<name>A0A1S4EIE0_DIACI</name>
<dbReference type="PaxDb" id="121845-A0A1S4EIE0"/>
<feature type="compositionally biased region" description="Basic and acidic residues" evidence="2">
    <location>
        <begin position="86"/>
        <end position="101"/>
    </location>
</feature>
<evidence type="ECO:0000313" key="5">
    <source>
        <dbReference type="RefSeq" id="XP_017301970.1"/>
    </source>
</evidence>
<evidence type="ECO:0000313" key="4">
    <source>
        <dbReference type="Proteomes" id="UP000079169"/>
    </source>
</evidence>
<dbReference type="AlphaFoldDB" id="A0A1S4EIE0"/>
<accession>A0A1S4EIE0</accession>
<proteinExistence type="predicted"/>
<reference evidence="5" key="1">
    <citation type="submission" date="2025-08" db="UniProtKB">
        <authorList>
            <consortium name="RefSeq"/>
        </authorList>
    </citation>
    <scope>IDENTIFICATION</scope>
</reference>
<gene>
    <name evidence="5" type="primary">LOC108253115</name>
</gene>
<feature type="coiled-coil region" evidence="1">
    <location>
        <begin position="41"/>
        <end position="68"/>
    </location>
</feature>